<reference evidence="2 3" key="1">
    <citation type="journal article" date="2019" name="Int. J. Syst. Evol. Microbiol.">
        <title>The Global Catalogue of Microorganisms (GCM) 10K type strain sequencing project: providing services to taxonomists for standard genome sequencing and annotation.</title>
        <authorList>
            <consortium name="The Broad Institute Genomics Platform"/>
            <consortium name="The Broad Institute Genome Sequencing Center for Infectious Disease"/>
            <person name="Wu L."/>
            <person name="Ma J."/>
        </authorList>
    </citation>
    <scope>NUCLEOTIDE SEQUENCE [LARGE SCALE GENOMIC DNA]</scope>
    <source>
        <strain evidence="2 3">DT31</strain>
    </source>
</reference>
<keyword evidence="3" id="KW-1185">Reference proteome</keyword>
<sequence length="92" mass="9275">MPAVGTRTVLALIGGVVLTVGIYLHASDREAAGLGAMAVGFATAAVWAFLGMELARQGVASAPATTYLSGGMAAVTLAMYFGMRARAIARGE</sequence>
<dbReference type="GeneID" id="81126552"/>
<comment type="caution">
    <text evidence="2">The sequence shown here is derived from an EMBL/GenBank/DDBJ whole genome shotgun (WGS) entry which is preliminary data.</text>
</comment>
<accession>A0ABD5WA92</accession>
<proteinExistence type="predicted"/>
<evidence type="ECO:0000256" key="1">
    <source>
        <dbReference type="SAM" id="Phobius"/>
    </source>
</evidence>
<dbReference type="AlphaFoldDB" id="A0ABD5WA92"/>
<feature type="transmembrane region" description="Helical" evidence="1">
    <location>
        <begin position="31"/>
        <end position="52"/>
    </location>
</feature>
<dbReference type="EMBL" id="JBHTAH010000001">
    <property type="protein sequence ID" value="MFC7068236.1"/>
    <property type="molecule type" value="Genomic_DNA"/>
</dbReference>
<organism evidence="2 3">
    <name type="scientific">Halobaculum lipolyticum</name>
    <dbReference type="NCBI Taxonomy" id="3032001"/>
    <lineage>
        <taxon>Archaea</taxon>
        <taxon>Methanobacteriati</taxon>
        <taxon>Methanobacteriota</taxon>
        <taxon>Stenosarchaea group</taxon>
        <taxon>Halobacteria</taxon>
        <taxon>Halobacteriales</taxon>
        <taxon>Haloferacaceae</taxon>
        <taxon>Halobaculum</taxon>
    </lineage>
</organism>
<dbReference type="Proteomes" id="UP001596461">
    <property type="component" value="Unassembled WGS sequence"/>
</dbReference>
<feature type="transmembrane region" description="Helical" evidence="1">
    <location>
        <begin position="6"/>
        <end position="24"/>
    </location>
</feature>
<dbReference type="RefSeq" id="WP_284031637.1">
    <property type="nucleotide sequence ID" value="NZ_CP126154.1"/>
</dbReference>
<evidence type="ECO:0008006" key="4">
    <source>
        <dbReference type="Google" id="ProtNLM"/>
    </source>
</evidence>
<evidence type="ECO:0000313" key="2">
    <source>
        <dbReference type="EMBL" id="MFC7068236.1"/>
    </source>
</evidence>
<name>A0ABD5WA92_9EURY</name>
<feature type="transmembrane region" description="Helical" evidence="1">
    <location>
        <begin position="64"/>
        <end position="83"/>
    </location>
</feature>
<keyword evidence="1" id="KW-0812">Transmembrane</keyword>
<evidence type="ECO:0000313" key="3">
    <source>
        <dbReference type="Proteomes" id="UP001596461"/>
    </source>
</evidence>
<protein>
    <recommendedName>
        <fullName evidence="4">Integral membrane protein</fullName>
    </recommendedName>
</protein>
<gene>
    <name evidence="2" type="ORF">ACFQL9_01155</name>
</gene>
<keyword evidence="1" id="KW-0472">Membrane</keyword>
<keyword evidence="1" id="KW-1133">Transmembrane helix</keyword>